<evidence type="ECO:0000256" key="1">
    <source>
        <dbReference type="SAM" id="MobiDB-lite"/>
    </source>
</evidence>
<reference evidence="4 5" key="1">
    <citation type="submission" date="2017-07" db="EMBL/GenBank/DDBJ databases">
        <title>Genome sequence of Streptomyces pluripotens MUSC 137T.</title>
        <authorList>
            <person name="Ser H.-L."/>
            <person name="Lee L.-H."/>
        </authorList>
    </citation>
    <scope>NUCLEOTIDE SEQUENCE [LARGE SCALE GENOMIC DNA]</scope>
    <source>
        <strain evidence="4 5">MUSC 137</strain>
    </source>
</reference>
<name>A0A221P8P7_9ACTN</name>
<keyword evidence="2" id="KW-0812">Transmembrane</keyword>
<sequence length="231" mass="23254">MRNKRALAAACAAVAVLGLAAPVAVADGMGHGGGPGNSSDISPDMGSFSGTFTGHFNGNGNANFGDRGRGDDPGRGGDRGNRNDNGGGDRADDWGGRGGDGGPRNIVATPSVIAAGARLTVTVDGCRGGTMSSRAFRTTRLSSSRDDSARGTVTIDRDARPGRYDITVRCDSRSLTRPDAFTVLGGVHGGVGGGTSVGATPADMAIGGGLVASAVITGGAFWLRRRHEKRI</sequence>
<evidence type="ECO:0000256" key="2">
    <source>
        <dbReference type="SAM" id="Phobius"/>
    </source>
</evidence>
<organism evidence="4 5">
    <name type="scientific">Streptomyces pluripotens</name>
    <dbReference type="NCBI Taxonomy" id="1355015"/>
    <lineage>
        <taxon>Bacteria</taxon>
        <taxon>Bacillati</taxon>
        <taxon>Actinomycetota</taxon>
        <taxon>Actinomycetes</taxon>
        <taxon>Kitasatosporales</taxon>
        <taxon>Streptomycetaceae</taxon>
        <taxon>Streptomyces</taxon>
    </lineage>
</organism>
<feature type="compositionally biased region" description="Basic and acidic residues" evidence="1">
    <location>
        <begin position="66"/>
        <end position="95"/>
    </location>
</feature>
<evidence type="ECO:0000313" key="4">
    <source>
        <dbReference type="EMBL" id="ASN28155.1"/>
    </source>
</evidence>
<evidence type="ECO:0000313" key="5">
    <source>
        <dbReference type="Proteomes" id="UP000031501"/>
    </source>
</evidence>
<feature type="signal peptide" evidence="3">
    <location>
        <begin position="1"/>
        <end position="26"/>
    </location>
</feature>
<keyword evidence="2" id="KW-0472">Membrane</keyword>
<keyword evidence="5" id="KW-1185">Reference proteome</keyword>
<feature type="region of interest" description="Disordered" evidence="1">
    <location>
        <begin position="34"/>
        <end position="107"/>
    </location>
</feature>
<keyword evidence="3" id="KW-0732">Signal</keyword>
<feature type="compositionally biased region" description="Low complexity" evidence="1">
    <location>
        <begin position="46"/>
        <end position="65"/>
    </location>
</feature>
<proteinExistence type="predicted"/>
<evidence type="ECO:0000256" key="3">
    <source>
        <dbReference type="SAM" id="SignalP"/>
    </source>
</evidence>
<protein>
    <recommendedName>
        <fullName evidence="6">Integral membrane protein</fullName>
    </recommendedName>
</protein>
<dbReference type="AlphaFoldDB" id="A0A221P8P7"/>
<dbReference type="EMBL" id="CP022433">
    <property type="protein sequence ID" value="ASN28155.1"/>
    <property type="molecule type" value="Genomic_DNA"/>
</dbReference>
<accession>A0A221P8P7</accession>
<evidence type="ECO:0008006" key="6">
    <source>
        <dbReference type="Google" id="ProtNLM"/>
    </source>
</evidence>
<feature type="chain" id="PRO_5011276790" description="Integral membrane protein" evidence="3">
    <location>
        <begin position="27"/>
        <end position="231"/>
    </location>
</feature>
<gene>
    <name evidence="4" type="ORF">LK07_02715</name>
</gene>
<feature type="transmembrane region" description="Helical" evidence="2">
    <location>
        <begin position="204"/>
        <end position="223"/>
    </location>
</feature>
<keyword evidence="2" id="KW-1133">Transmembrane helix</keyword>
<dbReference type="RefSeq" id="WP_039653957.1">
    <property type="nucleotide sequence ID" value="NZ_CP021080.1"/>
</dbReference>
<dbReference type="Proteomes" id="UP000031501">
    <property type="component" value="Chromosome"/>
</dbReference>
<dbReference type="OrthoDB" id="3480624at2"/>